<reference evidence="1" key="3">
    <citation type="submission" date="2022-06" db="UniProtKB">
        <authorList>
            <consortium name="EnsemblPlants"/>
        </authorList>
    </citation>
    <scope>IDENTIFICATION</scope>
</reference>
<keyword evidence="2" id="KW-1185">Reference proteome</keyword>
<accession>A0A8R7QCD2</accession>
<dbReference type="Proteomes" id="UP000015106">
    <property type="component" value="Chromosome 5"/>
</dbReference>
<reference evidence="2" key="1">
    <citation type="journal article" date="2013" name="Nature">
        <title>Draft genome of the wheat A-genome progenitor Triticum urartu.</title>
        <authorList>
            <person name="Ling H.Q."/>
            <person name="Zhao S."/>
            <person name="Liu D."/>
            <person name="Wang J."/>
            <person name="Sun H."/>
            <person name="Zhang C."/>
            <person name="Fan H."/>
            <person name="Li D."/>
            <person name="Dong L."/>
            <person name="Tao Y."/>
            <person name="Gao C."/>
            <person name="Wu H."/>
            <person name="Li Y."/>
            <person name="Cui Y."/>
            <person name="Guo X."/>
            <person name="Zheng S."/>
            <person name="Wang B."/>
            <person name="Yu K."/>
            <person name="Liang Q."/>
            <person name="Yang W."/>
            <person name="Lou X."/>
            <person name="Chen J."/>
            <person name="Feng M."/>
            <person name="Jian J."/>
            <person name="Zhang X."/>
            <person name="Luo G."/>
            <person name="Jiang Y."/>
            <person name="Liu J."/>
            <person name="Wang Z."/>
            <person name="Sha Y."/>
            <person name="Zhang B."/>
            <person name="Wu H."/>
            <person name="Tang D."/>
            <person name="Shen Q."/>
            <person name="Xue P."/>
            <person name="Zou S."/>
            <person name="Wang X."/>
            <person name="Liu X."/>
            <person name="Wang F."/>
            <person name="Yang Y."/>
            <person name="An X."/>
            <person name="Dong Z."/>
            <person name="Zhang K."/>
            <person name="Zhang X."/>
            <person name="Luo M.C."/>
            <person name="Dvorak J."/>
            <person name="Tong Y."/>
            <person name="Wang J."/>
            <person name="Yang H."/>
            <person name="Li Z."/>
            <person name="Wang D."/>
            <person name="Zhang A."/>
            <person name="Wang J."/>
        </authorList>
    </citation>
    <scope>NUCLEOTIDE SEQUENCE</scope>
    <source>
        <strain evidence="2">cv. G1812</strain>
    </source>
</reference>
<organism evidence="1 2">
    <name type="scientific">Triticum urartu</name>
    <name type="common">Red wild einkorn</name>
    <name type="synonym">Crithodium urartu</name>
    <dbReference type="NCBI Taxonomy" id="4572"/>
    <lineage>
        <taxon>Eukaryota</taxon>
        <taxon>Viridiplantae</taxon>
        <taxon>Streptophyta</taxon>
        <taxon>Embryophyta</taxon>
        <taxon>Tracheophyta</taxon>
        <taxon>Spermatophyta</taxon>
        <taxon>Magnoliopsida</taxon>
        <taxon>Liliopsida</taxon>
        <taxon>Poales</taxon>
        <taxon>Poaceae</taxon>
        <taxon>BOP clade</taxon>
        <taxon>Pooideae</taxon>
        <taxon>Triticodae</taxon>
        <taxon>Triticeae</taxon>
        <taxon>Triticinae</taxon>
        <taxon>Triticum</taxon>
    </lineage>
</organism>
<dbReference type="InterPro" id="IPR004345">
    <property type="entry name" value="TB2_DP1_HVA22"/>
</dbReference>
<dbReference type="Gramene" id="TuG1812G0500000980.01.T01">
    <property type="protein sequence ID" value="TuG1812G0500000980.01.T01"/>
    <property type="gene ID" value="TuG1812G0500000980.01"/>
</dbReference>
<sequence>MTVFERFVDWTGSWLPMYREAKLLLVLYLCHPSTRSAESGARVRWLPPSAGGEAQGRHRSVQLELRARARDMTASQLKAAAAVSRCGSSRLSNVFRRSCRPRDQVGQAPHIDEWSNVRIGP</sequence>
<protein>
    <recommendedName>
        <fullName evidence="3">HVA22-like protein</fullName>
    </recommendedName>
</protein>
<name>A0A8R7QCD2_TRIUA</name>
<evidence type="ECO:0000313" key="2">
    <source>
        <dbReference type="Proteomes" id="UP000015106"/>
    </source>
</evidence>
<evidence type="ECO:0000313" key="1">
    <source>
        <dbReference type="EnsemblPlants" id="TuG1812G0500000980.01.T01"/>
    </source>
</evidence>
<dbReference type="AlphaFoldDB" id="A0A8R7QCD2"/>
<proteinExistence type="predicted"/>
<reference evidence="1" key="2">
    <citation type="submission" date="2018-03" db="EMBL/GenBank/DDBJ databases">
        <title>The Triticum urartu genome reveals the dynamic nature of wheat genome evolution.</title>
        <authorList>
            <person name="Ling H."/>
            <person name="Ma B."/>
            <person name="Shi X."/>
            <person name="Liu H."/>
            <person name="Dong L."/>
            <person name="Sun H."/>
            <person name="Cao Y."/>
            <person name="Gao Q."/>
            <person name="Zheng S."/>
            <person name="Li Y."/>
            <person name="Yu Y."/>
            <person name="Du H."/>
            <person name="Qi M."/>
            <person name="Li Y."/>
            <person name="Yu H."/>
            <person name="Cui Y."/>
            <person name="Wang N."/>
            <person name="Chen C."/>
            <person name="Wu H."/>
            <person name="Zhao Y."/>
            <person name="Zhang J."/>
            <person name="Li Y."/>
            <person name="Zhou W."/>
            <person name="Zhang B."/>
            <person name="Hu W."/>
            <person name="Eijk M."/>
            <person name="Tang J."/>
            <person name="Witsenboer H."/>
            <person name="Zhao S."/>
            <person name="Li Z."/>
            <person name="Zhang A."/>
            <person name="Wang D."/>
            <person name="Liang C."/>
        </authorList>
    </citation>
    <scope>NUCLEOTIDE SEQUENCE [LARGE SCALE GENOMIC DNA]</scope>
    <source>
        <strain evidence="1">cv. G1812</strain>
    </source>
</reference>
<evidence type="ECO:0008006" key="3">
    <source>
        <dbReference type="Google" id="ProtNLM"/>
    </source>
</evidence>
<dbReference type="Pfam" id="PF03134">
    <property type="entry name" value="TB2_DP1_HVA22"/>
    <property type="match status" value="1"/>
</dbReference>
<dbReference type="EnsemblPlants" id="TuG1812G0500000980.01.T01">
    <property type="protein sequence ID" value="TuG1812G0500000980.01.T01"/>
    <property type="gene ID" value="TuG1812G0500000980.01"/>
</dbReference>